<keyword evidence="3" id="KW-1185">Reference proteome</keyword>
<dbReference type="InterPro" id="IPR029058">
    <property type="entry name" value="AB_hydrolase_fold"/>
</dbReference>
<dbReference type="Proteomes" id="UP001501444">
    <property type="component" value="Unassembled WGS sequence"/>
</dbReference>
<comment type="caution">
    <text evidence="2">The sequence shown here is derived from an EMBL/GenBank/DDBJ whole genome shotgun (WGS) entry which is preliminary data.</text>
</comment>
<dbReference type="Pfam" id="PF00561">
    <property type="entry name" value="Abhydrolase_1"/>
    <property type="match status" value="1"/>
</dbReference>
<dbReference type="RefSeq" id="WP_344610132.1">
    <property type="nucleotide sequence ID" value="NZ_BAAARV010000003.1"/>
</dbReference>
<proteinExistence type="predicted"/>
<dbReference type="GO" id="GO:0016787">
    <property type="term" value="F:hydrolase activity"/>
    <property type="evidence" value="ECO:0007669"/>
    <property type="project" value="UniProtKB-KW"/>
</dbReference>
<dbReference type="PANTHER" id="PTHR43798">
    <property type="entry name" value="MONOACYLGLYCEROL LIPASE"/>
    <property type="match status" value="1"/>
</dbReference>
<organism evidence="2 3">
    <name type="scientific">Dactylosporangium salmoneum</name>
    <dbReference type="NCBI Taxonomy" id="53361"/>
    <lineage>
        <taxon>Bacteria</taxon>
        <taxon>Bacillati</taxon>
        <taxon>Actinomycetota</taxon>
        <taxon>Actinomycetes</taxon>
        <taxon>Micromonosporales</taxon>
        <taxon>Micromonosporaceae</taxon>
        <taxon>Dactylosporangium</taxon>
    </lineage>
</organism>
<dbReference type="PRINTS" id="PR00111">
    <property type="entry name" value="ABHYDROLASE"/>
</dbReference>
<dbReference type="Gene3D" id="3.40.50.1820">
    <property type="entry name" value="alpha/beta hydrolase"/>
    <property type="match status" value="1"/>
</dbReference>
<gene>
    <name evidence="2" type="ORF">GCM10010170_000830</name>
</gene>
<evidence type="ECO:0000313" key="2">
    <source>
        <dbReference type="EMBL" id="GAA2326218.1"/>
    </source>
</evidence>
<accession>A0ABN3FBK9</accession>
<dbReference type="SUPFAM" id="SSF53474">
    <property type="entry name" value="alpha/beta-Hydrolases"/>
    <property type="match status" value="1"/>
</dbReference>
<evidence type="ECO:0000259" key="1">
    <source>
        <dbReference type="Pfam" id="PF00561"/>
    </source>
</evidence>
<dbReference type="EMBL" id="BAAARV010000003">
    <property type="protein sequence ID" value="GAA2326218.1"/>
    <property type="molecule type" value="Genomic_DNA"/>
</dbReference>
<protein>
    <submittedName>
        <fullName evidence="2">Alpha/beta hydrolase</fullName>
    </submittedName>
</protein>
<name>A0ABN3FBK9_9ACTN</name>
<feature type="domain" description="AB hydrolase-1" evidence="1">
    <location>
        <begin position="22"/>
        <end position="250"/>
    </location>
</feature>
<dbReference type="InterPro" id="IPR000073">
    <property type="entry name" value="AB_hydrolase_1"/>
</dbReference>
<reference evidence="2 3" key="1">
    <citation type="journal article" date="2019" name="Int. J. Syst. Evol. Microbiol.">
        <title>The Global Catalogue of Microorganisms (GCM) 10K type strain sequencing project: providing services to taxonomists for standard genome sequencing and annotation.</title>
        <authorList>
            <consortium name="The Broad Institute Genomics Platform"/>
            <consortium name="The Broad Institute Genome Sequencing Center for Infectious Disease"/>
            <person name="Wu L."/>
            <person name="Ma J."/>
        </authorList>
    </citation>
    <scope>NUCLEOTIDE SEQUENCE [LARGE SCALE GENOMIC DNA]</scope>
    <source>
        <strain evidence="2 3">JCM 3272</strain>
    </source>
</reference>
<evidence type="ECO:0000313" key="3">
    <source>
        <dbReference type="Proteomes" id="UP001501444"/>
    </source>
</evidence>
<dbReference type="PANTHER" id="PTHR43798:SF33">
    <property type="entry name" value="HYDROLASE, PUTATIVE (AFU_ORTHOLOGUE AFUA_2G14860)-RELATED"/>
    <property type="match status" value="1"/>
</dbReference>
<sequence length="266" mass="28504">METFDAPDGTRLAYHRTGSGHPLICLPGGPMQDSSYLADLPLRRAAVRLDLRGTGDSAAPADPGTYRCDRQVGDVEALRRHLGLDRIDILAHSAGATIAVLYAMRHPGRVARLALITPSPRPVAVEVTDDDRRAVADRRRDEPWFADASAALDRIHAGAATGADRDAIAPFVYGRADFPAIPRNEEAAKAYYGEGAFDPAEVRAGLAAVEAPVLLVAGELDIQLPPHRAAEYAPLFPAGEAAVVPGAAHVPWRDDSERFVVLLEAW</sequence>
<dbReference type="InterPro" id="IPR050266">
    <property type="entry name" value="AB_hydrolase_sf"/>
</dbReference>
<keyword evidence="2" id="KW-0378">Hydrolase</keyword>